<accession>A0A8S1Q2Z1</accession>
<comment type="caution">
    <text evidence="1">The sequence shown here is derived from an EMBL/GenBank/DDBJ whole genome shotgun (WGS) entry which is preliminary data.</text>
</comment>
<dbReference type="EMBL" id="CAJJDN010000093">
    <property type="protein sequence ID" value="CAD8109524.1"/>
    <property type="molecule type" value="Genomic_DNA"/>
</dbReference>
<dbReference type="PANTHER" id="PTHR33706">
    <property type="entry name" value="MORN VARIANT REPEAT PROTEIN"/>
    <property type="match status" value="1"/>
</dbReference>
<protein>
    <submittedName>
        <fullName evidence="1">Uncharacterized protein</fullName>
    </submittedName>
</protein>
<proteinExistence type="predicted"/>
<name>A0A8S1Q2Z1_9CILI</name>
<organism evidence="1 2">
    <name type="scientific">Paramecium sonneborni</name>
    <dbReference type="NCBI Taxonomy" id="65129"/>
    <lineage>
        <taxon>Eukaryota</taxon>
        <taxon>Sar</taxon>
        <taxon>Alveolata</taxon>
        <taxon>Ciliophora</taxon>
        <taxon>Intramacronucleata</taxon>
        <taxon>Oligohymenophorea</taxon>
        <taxon>Peniculida</taxon>
        <taxon>Parameciidae</taxon>
        <taxon>Paramecium</taxon>
    </lineage>
</organism>
<dbReference type="AlphaFoldDB" id="A0A8S1Q2Z1"/>
<evidence type="ECO:0000313" key="2">
    <source>
        <dbReference type="Proteomes" id="UP000692954"/>
    </source>
</evidence>
<reference evidence="1" key="1">
    <citation type="submission" date="2021-01" db="EMBL/GenBank/DDBJ databases">
        <authorList>
            <consortium name="Genoscope - CEA"/>
            <person name="William W."/>
        </authorList>
    </citation>
    <scope>NUCLEOTIDE SEQUENCE</scope>
</reference>
<dbReference type="OrthoDB" id="5981048at2759"/>
<sequence length="340" mass="41264">MRRQSIYSQEQECLFFDSFTTRWLKKKYQIQFVKEKEIIYIFNGQIARQIQNFSSSEPDIFYNLEQIKYLEWIGKYGNNFKKTAKWGINWDGQILQKVGRYYSKIFYFILKNIILRRWEKVRLMEIINYELLQNISQVDVFEEGEYYDDLKIVIGCGCYEESQKKIGRWIELRDSFWDRAQVTYNGEYNKKGKKIGYWDINFDRWGDGKYKHIGGGLYSERESQIKIGKWVELDEEFKWEKQVTYEGEYNMKGMKVGRWDISYCVRGEWQYKQIGGGSYGEEEGQIKIGRWVELWERFQWRAQVTYNGEYNITGMKVGRQQINKLLYYIVYLQQIEISQI</sequence>
<dbReference type="Proteomes" id="UP000692954">
    <property type="component" value="Unassembled WGS sequence"/>
</dbReference>
<gene>
    <name evidence="1" type="ORF">PSON_ATCC_30995.1.T0930222</name>
</gene>
<evidence type="ECO:0000313" key="1">
    <source>
        <dbReference type="EMBL" id="CAD8109524.1"/>
    </source>
</evidence>
<keyword evidence="2" id="KW-1185">Reference proteome</keyword>
<dbReference type="PANTHER" id="PTHR33706:SF1">
    <property type="entry name" value="TPR REPEAT PROTEIN"/>
    <property type="match status" value="1"/>
</dbReference>